<organism evidence="1 2">
    <name type="scientific">Bacteroides pyogenes F0041</name>
    <dbReference type="NCBI Taxonomy" id="1321819"/>
    <lineage>
        <taxon>Bacteria</taxon>
        <taxon>Pseudomonadati</taxon>
        <taxon>Bacteroidota</taxon>
        <taxon>Bacteroidia</taxon>
        <taxon>Bacteroidales</taxon>
        <taxon>Bacteroidaceae</taxon>
        <taxon>Bacteroides</taxon>
    </lineage>
</organism>
<comment type="caution">
    <text evidence="1">The sequence shown here is derived from an EMBL/GenBank/DDBJ whole genome shotgun (WGS) entry which is preliminary data.</text>
</comment>
<proteinExistence type="predicted"/>
<evidence type="ECO:0000313" key="2">
    <source>
        <dbReference type="Proteomes" id="UP000016496"/>
    </source>
</evidence>
<accession>U2DY46</accession>
<dbReference type="PATRIC" id="fig|1321819.3.peg.786"/>
<dbReference type="Proteomes" id="UP000016496">
    <property type="component" value="Unassembled WGS sequence"/>
</dbReference>
<gene>
    <name evidence="1" type="ORF">HMPREF1981_00848</name>
</gene>
<evidence type="ECO:0000313" key="1">
    <source>
        <dbReference type="EMBL" id="ERI86617.1"/>
    </source>
</evidence>
<dbReference type="AlphaFoldDB" id="U2DY46"/>
<protein>
    <submittedName>
        <fullName evidence="1">Uncharacterized protein</fullName>
    </submittedName>
</protein>
<reference evidence="1 2" key="1">
    <citation type="submission" date="2013-08" db="EMBL/GenBank/DDBJ databases">
        <authorList>
            <person name="Weinstock G."/>
            <person name="Sodergren E."/>
            <person name="Wylie T."/>
            <person name="Fulton L."/>
            <person name="Fulton R."/>
            <person name="Fronick C."/>
            <person name="O'Laughlin M."/>
            <person name="Godfrey J."/>
            <person name="Miner T."/>
            <person name="Herter B."/>
            <person name="Appelbaum E."/>
            <person name="Cordes M."/>
            <person name="Lek S."/>
            <person name="Wollam A."/>
            <person name="Pepin K.H."/>
            <person name="Palsikar V.B."/>
            <person name="Mitreva M."/>
            <person name="Wilson R.K."/>
        </authorList>
    </citation>
    <scope>NUCLEOTIDE SEQUENCE [LARGE SCALE GENOMIC DNA]</scope>
    <source>
        <strain evidence="1 2">F0041</strain>
    </source>
</reference>
<sequence length="57" mass="6176">MLKVHAADSRGRALESNTADFVCFTLIARMDKMPPLKSNTAGFVLFKVHAADSRPAA</sequence>
<dbReference type="EMBL" id="AWSV01000052">
    <property type="protein sequence ID" value="ERI86617.1"/>
    <property type="molecule type" value="Genomic_DNA"/>
</dbReference>
<dbReference type="HOGENOM" id="CLU_2987145_0_0_10"/>
<name>U2DY46_9BACE</name>